<reference evidence="1 2" key="1">
    <citation type="submission" date="2024-08" db="EMBL/GenBank/DDBJ databases">
        <authorList>
            <person name="Lu H."/>
        </authorList>
    </citation>
    <scope>NUCLEOTIDE SEQUENCE [LARGE SCALE GENOMIC DNA]</scope>
    <source>
        <strain evidence="1 2">BYS78W</strain>
    </source>
</reference>
<gene>
    <name evidence="1" type="primary">tcmP</name>
    <name evidence="1" type="ORF">ACG04R_16215</name>
</gene>
<dbReference type="EMBL" id="JBIGIC010000008">
    <property type="protein sequence ID" value="MFG6488232.1"/>
    <property type="molecule type" value="Genomic_DNA"/>
</dbReference>
<comment type="caution">
    <text evidence="1">The sequence shown here is derived from an EMBL/GenBank/DDBJ whole genome shotgun (WGS) entry which is preliminary data.</text>
</comment>
<dbReference type="SUPFAM" id="SSF53335">
    <property type="entry name" value="S-adenosyl-L-methionine-dependent methyltransferases"/>
    <property type="match status" value="1"/>
</dbReference>
<evidence type="ECO:0000313" key="1">
    <source>
        <dbReference type="EMBL" id="MFG6488232.1"/>
    </source>
</evidence>
<evidence type="ECO:0000313" key="2">
    <source>
        <dbReference type="Proteomes" id="UP001606134"/>
    </source>
</evidence>
<keyword evidence="2" id="KW-1185">Reference proteome</keyword>
<dbReference type="NCBIfam" id="TIGR04474">
    <property type="entry name" value="tcm_partner"/>
    <property type="match status" value="1"/>
</dbReference>
<dbReference type="RefSeq" id="WP_394412716.1">
    <property type="nucleotide sequence ID" value="NZ_JBIGIC010000008.1"/>
</dbReference>
<dbReference type="InterPro" id="IPR029063">
    <property type="entry name" value="SAM-dependent_MTases_sf"/>
</dbReference>
<proteinExistence type="predicted"/>
<accession>A0ABW7HEH8</accession>
<sequence>MTKTSFKLPLEPDPCPGLVVERGPKNEGVGSWVPEQKHTLLAKLLGGTRGARAKWSQRVLIDPFCGPGRIQVKGETMTRDGGAVVAWRQSVNHKTPFTQVLVGDLDPDRAEACRRRLAALGAPVSAFVGPASDTAKDMAKAVSANALALAYVDPYNLEYLSFDIIRALGALKRIDFVVHFSTMDLQRNVDMELDDARARFDDAAPGWREKLNVKGLSKTELRQAFFDYWTSLVGGLGFTFSEQAPLVRGDRNEPLYRLVSFSRHAFPNGIWDDVAKGDNRDLFDT</sequence>
<protein>
    <submittedName>
        <fullName evidence="1">Three-Cys-motif partner protein TcmP</fullName>
    </submittedName>
</protein>
<organism evidence="1 2">
    <name type="scientific">Pelomonas candidula</name>
    <dbReference type="NCBI Taxonomy" id="3299025"/>
    <lineage>
        <taxon>Bacteria</taxon>
        <taxon>Pseudomonadati</taxon>
        <taxon>Pseudomonadota</taxon>
        <taxon>Betaproteobacteria</taxon>
        <taxon>Burkholderiales</taxon>
        <taxon>Sphaerotilaceae</taxon>
        <taxon>Roseateles</taxon>
    </lineage>
</organism>
<dbReference type="Proteomes" id="UP001606134">
    <property type="component" value="Unassembled WGS sequence"/>
</dbReference>
<name>A0ABW7HEH8_9BURK</name>
<dbReference type="InterPro" id="IPR031009">
    <property type="entry name" value="Tcm_partner"/>
</dbReference>